<dbReference type="GO" id="GO:0004674">
    <property type="term" value="F:protein serine/threonine kinase activity"/>
    <property type="evidence" value="ECO:0007669"/>
    <property type="project" value="TreeGrafter"/>
</dbReference>
<gene>
    <name evidence="3" type="ORF">KC19_5G018700</name>
</gene>
<dbReference type="SUPFAM" id="SSF56112">
    <property type="entry name" value="Protein kinase-like (PK-like)"/>
    <property type="match status" value="1"/>
</dbReference>
<proteinExistence type="predicted"/>
<dbReference type="InterPro" id="IPR000719">
    <property type="entry name" value="Prot_kinase_dom"/>
</dbReference>
<reference evidence="3" key="1">
    <citation type="submission" date="2020-06" db="EMBL/GenBank/DDBJ databases">
        <title>WGS assembly of Ceratodon purpureus strain R40.</title>
        <authorList>
            <person name="Carey S.B."/>
            <person name="Jenkins J."/>
            <person name="Shu S."/>
            <person name="Lovell J.T."/>
            <person name="Sreedasyam A."/>
            <person name="Maumus F."/>
            <person name="Tiley G.P."/>
            <person name="Fernandez-Pozo N."/>
            <person name="Barry K."/>
            <person name="Chen C."/>
            <person name="Wang M."/>
            <person name="Lipzen A."/>
            <person name="Daum C."/>
            <person name="Saski C.A."/>
            <person name="Payton A.C."/>
            <person name="Mcbreen J.C."/>
            <person name="Conrad R.E."/>
            <person name="Kollar L.M."/>
            <person name="Olsson S."/>
            <person name="Huttunen S."/>
            <person name="Landis J.B."/>
            <person name="Wickett N.J."/>
            <person name="Johnson M.G."/>
            <person name="Rensing S.A."/>
            <person name="Grimwood J."/>
            <person name="Schmutz J."/>
            <person name="Mcdaniel S.F."/>
        </authorList>
    </citation>
    <scope>NUCLEOTIDE SEQUENCE</scope>
    <source>
        <strain evidence="3">R40</strain>
    </source>
</reference>
<evidence type="ECO:0000259" key="2">
    <source>
        <dbReference type="PROSITE" id="PS50011"/>
    </source>
</evidence>
<dbReference type="InterPro" id="IPR051681">
    <property type="entry name" value="Ser/Thr_Kinases-Pseudokinases"/>
</dbReference>
<evidence type="ECO:0000256" key="1">
    <source>
        <dbReference type="ARBA" id="ARBA00022737"/>
    </source>
</evidence>
<dbReference type="InterPro" id="IPR001245">
    <property type="entry name" value="Ser-Thr/Tyr_kinase_cat_dom"/>
</dbReference>
<dbReference type="Gene3D" id="1.10.510.10">
    <property type="entry name" value="Transferase(Phosphotransferase) domain 1"/>
    <property type="match status" value="1"/>
</dbReference>
<evidence type="ECO:0000313" key="3">
    <source>
        <dbReference type="EMBL" id="KAG0575631.1"/>
    </source>
</evidence>
<dbReference type="InterPro" id="IPR004146">
    <property type="entry name" value="DC1"/>
</dbReference>
<dbReference type="SMART" id="SM00220">
    <property type="entry name" value="S_TKc"/>
    <property type="match status" value="1"/>
</dbReference>
<name>A0A8T0HY87_CERPU</name>
<organism evidence="3 4">
    <name type="scientific">Ceratodon purpureus</name>
    <name type="common">Fire moss</name>
    <name type="synonym">Dicranum purpureum</name>
    <dbReference type="NCBI Taxonomy" id="3225"/>
    <lineage>
        <taxon>Eukaryota</taxon>
        <taxon>Viridiplantae</taxon>
        <taxon>Streptophyta</taxon>
        <taxon>Embryophyta</taxon>
        <taxon>Bryophyta</taxon>
        <taxon>Bryophytina</taxon>
        <taxon>Bryopsida</taxon>
        <taxon>Dicranidae</taxon>
        <taxon>Pseudoditrichales</taxon>
        <taxon>Ditrichaceae</taxon>
        <taxon>Ceratodon</taxon>
    </lineage>
</organism>
<dbReference type="Proteomes" id="UP000822688">
    <property type="component" value="Chromosome 5"/>
</dbReference>
<dbReference type="AlphaFoldDB" id="A0A8T0HY87"/>
<keyword evidence="4" id="KW-1185">Reference proteome</keyword>
<dbReference type="PROSITE" id="PS00108">
    <property type="entry name" value="PROTEIN_KINASE_ST"/>
    <property type="match status" value="1"/>
</dbReference>
<sequence length="1026" mass="116954">MWMLGNHPKGSLSVDVDFLYLCKQNVYSIADLVDGGNLLNRRQCQDLSFKLSKSIRSITELKLRCGESAVFFQPALENLYRYLEKAKLLVAKCGEEDWCAAAVFQIQNENAFRDILLDVSLCYSAIYEQARCTSEHWNDSQEDLRLSSIFQPTIESDVHEDQLDAQKRLEDLANEPGSVKFLGHFLPTRGFLRQCLARYLLAKMHSTSLVPHASSLDTYSGVLWKKESAPTRTWGNYMLLGAGSGASGVCSTKWLGIPCAKKEFHQQEAESSFLKEAGILAHLKHPNIVNFLCCGNGQERGDRFIAMELMEKSLSNLIDDQKDTYFSLPVVVDIIVQIARGMCYLHDRGVAHRDLKPQNVVVNRLTSTYLGNQFLVKLVDFGMSKTKVQISKSSTISLPGVGTTRYRAPEVHPKAYPNGKGKTMWFKADVFSFAMTCAHLLSLQLPFKDLDQISELFSELMKGLRPQLPSNCPQELVSLLQDCWGISPRSRPSFVEICTRLETFRHKFLREIYFVDKETMDFSSGFSFIKLKIEEHSSMSRPFVDIGNDELEIEPPNDFHGNKRSDVVSVIPCTLNHALKLLPEAPYKNGLSSSCNICKEEVNGEAYRCEVCNFDAHPDCAEIKNKVKVFIHDDPLHLLIYNYYENNPDAMCRFCEESLQGSAWVYRCEQCDFDVHALCTKYPKRMKHLLHSHPLILIHYPPRKNRLGKCCNGHLKGYRYTCTQKWCVFDVHPQCAIAAPMHPLCIFNSSHRLSLKCASSRGFHCSRCGYPGSSWFYYCDHCDKELHVNCVLPDVDEEGDGWNEDKDKQKIEQVQLKVREGPRTCLFFKWRLDTQPKKLLTTLRADMEGVRMVLLCEEPGHEHVVHGDQGGVFNELLGEQRLEKLQLLLPYGLQVVKRAVSMATELNDFSSVTLPCLGTGSWNLKVISDIRNQSKEPIEDKETMSSALESLLNEVEGHGFSMLKLFGLLRVRYIVTDEGEIPRYTKGMFGWLCIDHLNRGIEAGKLESYPLRMYHDLTIDQQRQFR</sequence>
<protein>
    <recommendedName>
        <fullName evidence="2">Protein kinase domain-containing protein</fullName>
    </recommendedName>
</protein>
<dbReference type="Pfam" id="PF07714">
    <property type="entry name" value="PK_Tyr_Ser-Thr"/>
    <property type="match status" value="1"/>
</dbReference>
<dbReference type="InterPro" id="IPR046349">
    <property type="entry name" value="C1-like_sf"/>
</dbReference>
<keyword evidence="1" id="KW-0677">Repeat</keyword>
<feature type="domain" description="Protein kinase" evidence="2">
    <location>
        <begin position="234"/>
        <end position="509"/>
    </location>
</feature>
<dbReference type="PROSITE" id="PS50011">
    <property type="entry name" value="PROTEIN_KINASE_DOM"/>
    <property type="match status" value="1"/>
</dbReference>
<evidence type="ECO:0000313" key="4">
    <source>
        <dbReference type="Proteomes" id="UP000822688"/>
    </source>
</evidence>
<dbReference type="InterPro" id="IPR011009">
    <property type="entry name" value="Kinase-like_dom_sf"/>
</dbReference>
<dbReference type="EMBL" id="CM026425">
    <property type="protein sequence ID" value="KAG0575631.1"/>
    <property type="molecule type" value="Genomic_DNA"/>
</dbReference>
<accession>A0A8T0HY87</accession>
<dbReference type="GO" id="GO:0005524">
    <property type="term" value="F:ATP binding"/>
    <property type="evidence" value="ECO:0007669"/>
    <property type="project" value="InterPro"/>
</dbReference>
<dbReference type="Gene3D" id="3.30.60.20">
    <property type="match status" value="1"/>
</dbReference>
<dbReference type="PANTHER" id="PTHR44329">
    <property type="entry name" value="SERINE/THREONINE-PROTEIN KINASE TNNI3K-RELATED"/>
    <property type="match status" value="1"/>
</dbReference>
<comment type="caution">
    <text evidence="3">The sequence shown here is derived from an EMBL/GenBank/DDBJ whole genome shotgun (WGS) entry which is preliminary data.</text>
</comment>
<dbReference type="InterPro" id="IPR008271">
    <property type="entry name" value="Ser/Thr_kinase_AS"/>
</dbReference>
<dbReference type="SUPFAM" id="SSF57889">
    <property type="entry name" value="Cysteine-rich domain"/>
    <property type="match status" value="2"/>
</dbReference>
<dbReference type="PANTHER" id="PTHR44329:SF260">
    <property type="entry name" value="PROTEIN KINASE DOMAIN-CONTAINING PROTEIN"/>
    <property type="match status" value="1"/>
</dbReference>
<dbReference type="Pfam" id="PF03107">
    <property type="entry name" value="C1_2"/>
    <property type="match status" value="2"/>
</dbReference>